<proteinExistence type="inferred from homology"/>
<gene>
    <name evidence="2" type="ORF">S06H3_22217</name>
</gene>
<dbReference type="AlphaFoldDB" id="X1KZV1"/>
<dbReference type="InterPro" id="IPR015419">
    <property type="entry name" value="CTAG/Pcc1"/>
</dbReference>
<evidence type="ECO:0000256" key="1">
    <source>
        <dbReference type="ARBA" id="ARBA00007073"/>
    </source>
</evidence>
<comment type="caution">
    <text evidence="2">The sequence shown here is derived from an EMBL/GenBank/DDBJ whole genome shotgun (WGS) entry which is preliminary data.</text>
</comment>
<name>X1KZV1_9ZZZZ</name>
<protein>
    <submittedName>
        <fullName evidence="2">Uncharacterized protein</fullName>
    </submittedName>
</protein>
<comment type="similarity">
    <text evidence="1">Belongs to the CTAG/PCC1 family.</text>
</comment>
<sequence>MKISCNLCIEYADSEKAEKILRSINVDDFDFVTSKVQNKRLEAEIKSKSVSSLLHTLDDYLSCLSVAEKIVDKNYIRLYGIGRILINIEPHPKKKESKLIL</sequence>
<dbReference type="Pfam" id="PF09341">
    <property type="entry name" value="Pcc1"/>
    <property type="match status" value="1"/>
</dbReference>
<dbReference type="NCBIfam" id="NF011470">
    <property type="entry name" value="PRK14887.1"/>
    <property type="match status" value="1"/>
</dbReference>
<dbReference type="EMBL" id="BARV01011824">
    <property type="protein sequence ID" value="GAI12592.1"/>
    <property type="molecule type" value="Genomic_DNA"/>
</dbReference>
<organism evidence="2">
    <name type="scientific">marine sediment metagenome</name>
    <dbReference type="NCBI Taxonomy" id="412755"/>
    <lineage>
        <taxon>unclassified sequences</taxon>
        <taxon>metagenomes</taxon>
        <taxon>ecological metagenomes</taxon>
    </lineage>
</organism>
<accession>X1KZV1</accession>
<reference evidence="2" key="1">
    <citation type="journal article" date="2014" name="Front. Microbiol.">
        <title>High frequency of phylogenetically diverse reductive dehalogenase-homologous genes in deep subseafloor sedimentary metagenomes.</title>
        <authorList>
            <person name="Kawai M."/>
            <person name="Futagami T."/>
            <person name="Toyoda A."/>
            <person name="Takaki Y."/>
            <person name="Nishi S."/>
            <person name="Hori S."/>
            <person name="Arai W."/>
            <person name="Tsubouchi T."/>
            <person name="Morono Y."/>
            <person name="Uchiyama I."/>
            <person name="Ito T."/>
            <person name="Fujiyama A."/>
            <person name="Inagaki F."/>
            <person name="Takami H."/>
        </authorList>
    </citation>
    <scope>NUCLEOTIDE SEQUENCE</scope>
    <source>
        <strain evidence="2">Expedition CK06-06</strain>
    </source>
</reference>
<evidence type="ECO:0000313" key="2">
    <source>
        <dbReference type="EMBL" id="GAI12592.1"/>
    </source>
</evidence>